<dbReference type="Pfam" id="PF00023">
    <property type="entry name" value="Ank"/>
    <property type="match status" value="1"/>
</dbReference>
<comment type="caution">
    <text evidence="4">The sequence shown here is derived from an EMBL/GenBank/DDBJ whole genome shotgun (WGS) entry which is preliminary data.</text>
</comment>
<dbReference type="AlphaFoldDB" id="A0A835Y5A0"/>
<keyword evidence="5" id="KW-1185">Reference proteome</keyword>
<dbReference type="Gene3D" id="1.25.40.20">
    <property type="entry name" value="Ankyrin repeat-containing domain"/>
    <property type="match status" value="3"/>
</dbReference>
<dbReference type="Pfam" id="PF12796">
    <property type="entry name" value="Ank_2"/>
    <property type="match status" value="2"/>
</dbReference>
<evidence type="ECO:0000256" key="3">
    <source>
        <dbReference type="PROSITE-ProRule" id="PRU00023"/>
    </source>
</evidence>
<name>A0A835Y5A0_9CHLO</name>
<feature type="repeat" description="ANK" evidence="3">
    <location>
        <begin position="307"/>
        <end position="339"/>
    </location>
</feature>
<dbReference type="Proteomes" id="UP000612055">
    <property type="component" value="Unassembled WGS sequence"/>
</dbReference>
<dbReference type="InterPro" id="IPR050745">
    <property type="entry name" value="Multifunctional_regulatory"/>
</dbReference>
<keyword evidence="2 3" id="KW-0040">ANK repeat</keyword>
<evidence type="ECO:0000256" key="1">
    <source>
        <dbReference type="ARBA" id="ARBA00022737"/>
    </source>
</evidence>
<dbReference type="PROSITE" id="PS50088">
    <property type="entry name" value="ANK_REPEAT"/>
    <property type="match status" value="2"/>
</dbReference>
<feature type="repeat" description="ANK" evidence="3">
    <location>
        <begin position="81"/>
        <end position="113"/>
    </location>
</feature>
<keyword evidence="1" id="KW-0677">Repeat</keyword>
<dbReference type="SUPFAM" id="SSF48403">
    <property type="entry name" value="Ankyrin repeat"/>
    <property type="match status" value="2"/>
</dbReference>
<evidence type="ECO:0000313" key="4">
    <source>
        <dbReference type="EMBL" id="KAG2494421.1"/>
    </source>
</evidence>
<dbReference type="EMBL" id="JAEHOE010000031">
    <property type="protein sequence ID" value="KAG2494421.1"/>
    <property type="molecule type" value="Genomic_DNA"/>
</dbReference>
<organism evidence="4 5">
    <name type="scientific">Edaphochlamys debaryana</name>
    <dbReference type="NCBI Taxonomy" id="47281"/>
    <lineage>
        <taxon>Eukaryota</taxon>
        <taxon>Viridiplantae</taxon>
        <taxon>Chlorophyta</taxon>
        <taxon>core chlorophytes</taxon>
        <taxon>Chlorophyceae</taxon>
        <taxon>CS clade</taxon>
        <taxon>Chlamydomonadales</taxon>
        <taxon>Chlamydomonadales incertae sedis</taxon>
        <taxon>Edaphochlamys</taxon>
    </lineage>
</organism>
<reference evidence="4" key="1">
    <citation type="journal article" date="2020" name="bioRxiv">
        <title>Comparative genomics of Chlamydomonas.</title>
        <authorList>
            <person name="Craig R.J."/>
            <person name="Hasan A.R."/>
            <person name="Ness R.W."/>
            <person name="Keightley P.D."/>
        </authorList>
    </citation>
    <scope>NUCLEOTIDE SEQUENCE</scope>
    <source>
        <strain evidence="4">CCAP 11/70</strain>
    </source>
</reference>
<dbReference type="PANTHER" id="PTHR24189:SF50">
    <property type="entry name" value="ANKYRIN REPEAT AND SOCS BOX PROTEIN 2"/>
    <property type="match status" value="1"/>
</dbReference>
<sequence length="426" mass="43242">MSDPLDRAARAGPPAKPILMALLAAGANPKANESRSLQIACETAVQQAPKRGAGGATEAGAEDRLVVVRCLLDAGADPRVCGSICLTLAARAGDLELAQLLLAAGANPSAASGRALTAAAGAVDETMVEVLLQPGWEHVPVGNRGDALQAVCASADLAADMAAVEAAKAGAVAAEDCGSGQAQESARNGDEPGPARLARRLSVVRRLLAVGSAPVVAASHALLAAAESGCTELLHLMLKAGASVNSNFGCVLRIASRRGDTAVVGALLAAGADAAACQSDALKLAAEGGHDAIVRMLMKHGANPCDNFHAPFLAAVRSGSTEVVEAMLTAGADPRLHNNLAIQVACRMGLEAMARVLLQHGADPTVNGSAALLDASKAGHEGVVRLLLEDGRVDVRARDGWALQAAEYEGWGGIQQLLREAMRAKR</sequence>
<dbReference type="OrthoDB" id="540246at2759"/>
<dbReference type="InterPro" id="IPR036770">
    <property type="entry name" value="Ankyrin_rpt-contain_sf"/>
</dbReference>
<dbReference type="SMART" id="SM00248">
    <property type="entry name" value="ANK"/>
    <property type="match status" value="7"/>
</dbReference>
<evidence type="ECO:0000256" key="2">
    <source>
        <dbReference type="ARBA" id="ARBA00023043"/>
    </source>
</evidence>
<proteinExistence type="predicted"/>
<dbReference type="InterPro" id="IPR002110">
    <property type="entry name" value="Ankyrin_rpt"/>
</dbReference>
<gene>
    <name evidence="4" type="ORF">HYH03_007473</name>
</gene>
<protein>
    <submittedName>
        <fullName evidence="4">Uncharacterized protein</fullName>
    </submittedName>
</protein>
<accession>A0A835Y5A0</accession>
<dbReference type="PANTHER" id="PTHR24189">
    <property type="entry name" value="MYOTROPHIN"/>
    <property type="match status" value="1"/>
</dbReference>
<evidence type="ECO:0000313" key="5">
    <source>
        <dbReference type="Proteomes" id="UP000612055"/>
    </source>
</evidence>